<dbReference type="SUPFAM" id="SSF56029">
    <property type="entry name" value="Monooxygenase (hydroxylase) regulatory protein"/>
    <property type="match status" value="1"/>
</dbReference>
<dbReference type="RefSeq" id="WP_174513143.1">
    <property type="nucleotide sequence ID" value="NZ_CABFMQ020000092.1"/>
</dbReference>
<evidence type="ECO:0000313" key="3">
    <source>
        <dbReference type="Proteomes" id="UP000485880"/>
    </source>
</evidence>
<name>A0A8B6MAG9_METTU</name>
<dbReference type="GO" id="GO:0004497">
    <property type="term" value="F:monooxygenase activity"/>
    <property type="evidence" value="ECO:0007669"/>
    <property type="project" value="UniProtKB-KW"/>
</dbReference>
<comment type="caution">
    <text evidence="2">The sequence shown here is derived from an EMBL/GenBank/DDBJ whole genome shotgun (WGS) entry which is preliminary data.</text>
</comment>
<organism evidence="2 3">
    <name type="scientific">Methylocella tundrae</name>
    <dbReference type="NCBI Taxonomy" id="227605"/>
    <lineage>
        <taxon>Bacteria</taxon>
        <taxon>Pseudomonadati</taxon>
        <taxon>Pseudomonadota</taxon>
        <taxon>Alphaproteobacteria</taxon>
        <taxon>Hyphomicrobiales</taxon>
        <taxon>Beijerinckiaceae</taxon>
        <taxon>Methylocella</taxon>
    </lineage>
</organism>
<keyword evidence="2" id="KW-0503">Monooxygenase</keyword>
<proteinExistence type="inferred from homology"/>
<comment type="similarity">
    <text evidence="1">Belongs to the TmoD/XamoD family.</text>
</comment>
<dbReference type="Proteomes" id="UP000485880">
    <property type="component" value="Unassembled WGS sequence"/>
</dbReference>
<protein>
    <submittedName>
        <fullName evidence="2">Putative BmoB (Butane monooxygenase regulatory protein B) protein</fullName>
    </submittedName>
</protein>
<dbReference type="InterPro" id="IPR003454">
    <property type="entry name" value="MOase_MmoB_DmpM"/>
</dbReference>
<dbReference type="AlphaFoldDB" id="A0A8B6MAG9"/>
<dbReference type="Gene3D" id="3.90.56.10">
    <property type="entry name" value="Monooxygenase component MmoB/DmpM"/>
    <property type="match status" value="1"/>
</dbReference>
<dbReference type="InterPro" id="IPR036889">
    <property type="entry name" value="mOase_MmoB_DmpM_sf"/>
</dbReference>
<gene>
    <name evidence="2" type="primary">bmoB</name>
    <name evidence="2" type="ORF">MPC4_340045</name>
</gene>
<sequence length="134" mass="14904">MSGRGSSEGLNSKKGQAFIDEFLDEKNMTVKESHDVVLVLMKSEEMDVIVDDIILGEQKKLNPTIVVEDHSSYYWIKAQGQIVIDVDVAAEIMGRQYNVYDFLVNVSSTVGRAFINGNVFTLTTELVGLDKELA</sequence>
<dbReference type="EMBL" id="CABFMQ020000092">
    <property type="protein sequence ID" value="VTZ51289.1"/>
    <property type="molecule type" value="Genomic_DNA"/>
</dbReference>
<reference evidence="2 3" key="1">
    <citation type="submission" date="2019-05" db="EMBL/GenBank/DDBJ databases">
        <authorList>
            <person name="Farhan Ul Haque M."/>
        </authorList>
    </citation>
    <scope>NUCLEOTIDE SEQUENCE [LARGE SCALE GENOMIC DNA]</scope>
    <source>
        <strain evidence="2">2</strain>
    </source>
</reference>
<keyword evidence="3" id="KW-1185">Reference proteome</keyword>
<accession>A0A8B6MAG9</accession>
<dbReference type="Pfam" id="PF02406">
    <property type="entry name" value="MmoB_DmpM"/>
    <property type="match status" value="1"/>
</dbReference>
<keyword evidence="2" id="KW-0560">Oxidoreductase</keyword>
<evidence type="ECO:0000313" key="2">
    <source>
        <dbReference type="EMBL" id="VTZ51289.1"/>
    </source>
</evidence>
<evidence type="ECO:0000256" key="1">
    <source>
        <dbReference type="ARBA" id="ARBA00006313"/>
    </source>
</evidence>